<feature type="region of interest" description="Disordered" evidence="1">
    <location>
        <begin position="1"/>
        <end position="75"/>
    </location>
</feature>
<evidence type="ECO:0000313" key="3">
    <source>
        <dbReference type="Proteomes" id="UP000297299"/>
    </source>
</evidence>
<name>A0A4Y8CVM1_9HELO</name>
<reference evidence="2 3" key="1">
    <citation type="submission" date="2017-11" db="EMBL/GenBank/DDBJ databases">
        <title>Comparative genomics of Botrytis spp.</title>
        <authorList>
            <person name="Valero-Jimenez C.A."/>
            <person name="Tapia P."/>
            <person name="Veloso J."/>
            <person name="Silva-Moreno E."/>
            <person name="Staats M."/>
            <person name="Valdes J.H."/>
            <person name="Van Kan J.A.L."/>
        </authorList>
    </citation>
    <scope>NUCLEOTIDE SEQUENCE [LARGE SCALE GENOMIC DNA]</scope>
    <source>
        <strain evidence="2 3">MUCL2830</strain>
    </source>
</reference>
<keyword evidence="3" id="KW-1185">Reference proteome</keyword>
<comment type="caution">
    <text evidence="2">The sequence shown here is derived from an EMBL/GenBank/DDBJ whole genome shotgun (WGS) entry which is preliminary data.</text>
</comment>
<proteinExistence type="predicted"/>
<dbReference type="AlphaFoldDB" id="A0A4Y8CVM1"/>
<protein>
    <submittedName>
        <fullName evidence="2">Uncharacterized protein</fullName>
    </submittedName>
</protein>
<evidence type="ECO:0000256" key="1">
    <source>
        <dbReference type="SAM" id="MobiDB-lite"/>
    </source>
</evidence>
<organism evidence="2 3">
    <name type="scientific">Botryotinia calthae</name>
    <dbReference type="NCBI Taxonomy" id="38488"/>
    <lineage>
        <taxon>Eukaryota</taxon>
        <taxon>Fungi</taxon>
        <taxon>Dikarya</taxon>
        <taxon>Ascomycota</taxon>
        <taxon>Pezizomycotina</taxon>
        <taxon>Leotiomycetes</taxon>
        <taxon>Helotiales</taxon>
        <taxon>Sclerotiniaceae</taxon>
        <taxon>Botryotinia</taxon>
    </lineage>
</organism>
<feature type="compositionally biased region" description="Polar residues" evidence="1">
    <location>
        <begin position="31"/>
        <end position="68"/>
    </location>
</feature>
<gene>
    <name evidence="2" type="ORF">BOTCAL_0275g00050</name>
</gene>
<feature type="compositionally biased region" description="Basic and acidic residues" evidence="1">
    <location>
        <begin position="1"/>
        <end position="14"/>
    </location>
</feature>
<evidence type="ECO:0000313" key="2">
    <source>
        <dbReference type="EMBL" id="TEY50616.1"/>
    </source>
</evidence>
<sequence>MRETRSRDSTRREGIATPTPFVFPPEGGTGSNTQLFWQPSEQKSSPVPQKPYSEQQTFKGQKVFSESASFPPARC</sequence>
<dbReference type="Proteomes" id="UP000297299">
    <property type="component" value="Unassembled WGS sequence"/>
</dbReference>
<dbReference type="EMBL" id="PHWZ01000274">
    <property type="protein sequence ID" value="TEY50616.1"/>
    <property type="molecule type" value="Genomic_DNA"/>
</dbReference>
<accession>A0A4Y8CVM1</accession>